<keyword evidence="7" id="KW-0999">Mitochondrion inner membrane</keyword>
<name>A0A1B6MDD2_9HEMI</name>
<dbReference type="GO" id="GO:0032981">
    <property type="term" value="P:mitochondrial respiratory chain complex I assembly"/>
    <property type="evidence" value="ECO:0007669"/>
    <property type="project" value="TreeGrafter"/>
</dbReference>
<keyword evidence="6" id="KW-0679">Respiratory chain</keyword>
<keyword evidence="8" id="KW-0809">Transit peptide</keyword>
<evidence type="ECO:0000256" key="2">
    <source>
        <dbReference type="ARBA" id="ARBA00004443"/>
    </source>
</evidence>
<keyword evidence="9" id="KW-0249">Electron transport</keyword>
<sequence>MSLSRSICLLKNIQNFTKGHQHITQVTRNISHGPWNYRRSGIENVPKHMKLGADLLVGFTVWWILWHIWHEPGHIVGEYEYPDPSKWTNAELGIPPDDED</sequence>
<evidence type="ECO:0008006" key="13">
    <source>
        <dbReference type="Google" id="ProtNLM"/>
    </source>
</evidence>
<proteinExistence type="inferred from homology"/>
<comment type="subunit">
    <text evidence="4">Complex I is composed of 45 different subunits.</text>
</comment>
<dbReference type="EMBL" id="GEBQ01006034">
    <property type="protein sequence ID" value="JAT33943.1"/>
    <property type="molecule type" value="Transcribed_RNA"/>
</dbReference>
<evidence type="ECO:0000256" key="1">
    <source>
        <dbReference type="ARBA" id="ARBA00003195"/>
    </source>
</evidence>
<dbReference type="PANTHER" id="PTHR15223:SF1">
    <property type="entry name" value="NADH DEHYDROGENASE [UBIQUINONE] 1 BETA SUBCOMPLEX SUBUNIT 2, MITOCHONDRIAL"/>
    <property type="match status" value="1"/>
</dbReference>
<evidence type="ECO:0000256" key="6">
    <source>
        <dbReference type="ARBA" id="ARBA00022660"/>
    </source>
</evidence>
<comment type="subcellular location">
    <subcellularLocation>
        <location evidence="2">Mitochondrion inner membrane</location>
        <topology evidence="2">Peripheral membrane protein</topology>
        <orientation evidence="2">Matrix side</orientation>
    </subcellularLocation>
</comment>
<dbReference type="InterPro" id="IPR026627">
    <property type="entry name" value="NDUFB2_animal"/>
</dbReference>
<keyword evidence="10" id="KW-0496">Mitochondrion</keyword>
<protein>
    <recommendedName>
        <fullName evidence="13">NADH dehydrogenase [ubiquinone] 1 beta subcomplex subunit 2, mitochondrial</fullName>
    </recommendedName>
</protein>
<evidence type="ECO:0000256" key="9">
    <source>
        <dbReference type="ARBA" id="ARBA00022982"/>
    </source>
</evidence>
<keyword evidence="5" id="KW-0813">Transport</keyword>
<evidence type="ECO:0000256" key="8">
    <source>
        <dbReference type="ARBA" id="ARBA00022946"/>
    </source>
</evidence>
<gene>
    <name evidence="12" type="ORF">g.9495</name>
</gene>
<evidence type="ECO:0000256" key="5">
    <source>
        <dbReference type="ARBA" id="ARBA00022448"/>
    </source>
</evidence>
<comment type="function">
    <text evidence="1">Accessory subunit of the mitochondrial membrane respiratory chain NADH dehydrogenase (Complex I), that is believed not to be involved in catalysis. Complex I functions in the transfer of electrons from NADH to the respiratory chain. The immediate electron acceptor for the enzyme is believed to be ubiquinone.</text>
</comment>
<accession>A0A1B6MDD2</accession>
<evidence type="ECO:0000256" key="3">
    <source>
        <dbReference type="ARBA" id="ARBA00005923"/>
    </source>
</evidence>
<reference evidence="12" key="1">
    <citation type="submission" date="2015-11" db="EMBL/GenBank/DDBJ databases">
        <title>De novo transcriptome assembly of four potential Pierce s Disease insect vectors from Arizona vineyards.</title>
        <authorList>
            <person name="Tassone E.E."/>
        </authorList>
    </citation>
    <scope>NUCLEOTIDE SEQUENCE</scope>
</reference>
<evidence type="ECO:0000256" key="11">
    <source>
        <dbReference type="ARBA" id="ARBA00023136"/>
    </source>
</evidence>
<keyword evidence="11" id="KW-0472">Membrane</keyword>
<evidence type="ECO:0000313" key="12">
    <source>
        <dbReference type="EMBL" id="JAT33943.1"/>
    </source>
</evidence>
<comment type="similarity">
    <text evidence="3">Belongs to the complex I NDUFB2 subunit family.</text>
</comment>
<dbReference type="GO" id="GO:0005743">
    <property type="term" value="C:mitochondrial inner membrane"/>
    <property type="evidence" value="ECO:0007669"/>
    <property type="project" value="UniProtKB-SubCell"/>
</dbReference>
<evidence type="ECO:0000256" key="7">
    <source>
        <dbReference type="ARBA" id="ARBA00022792"/>
    </source>
</evidence>
<dbReference type="GO" id="GO:0045271">
    <property type="term" value="C:respiratory chain complex I"/>
    <property type="evidence" value="ECO:0007669"/>
    <property type="project" value="InterPro"/>
</dbReference>
<evidence type="ECO:0000256" key="4">
    <source>
        <dbReference type="ARBA" id="ARBA00011533"/>
    </source>
</evidence>
<evidence type="ECO:0000256" key="10">
    <source>
        <dbReference type="ARBA" id="ARBA00023128"/>
    </source>
</evidence>
<organism evidence="12">
    <name type="scientific">Graphocephala atropunctata</name>
    <dbReference type="NCBI Taxonomy" id="36148"/>
    <lineage>
        <taxon>Eukaryota</taxon>
        <taxon>Metazoa</taxon>
        <taxon>Ecdysozoa</taxon>
        <taxon>Arthropoda</taxon>
        <taxon>Hexapoda</taxon>
        <taxon>Insecta</taxon>
        <taxon>Pterygota</taxon>
        <taxon>Neoptera</taxon>
        <taxon>Paraneoptera</taxon>
        <taxon>Hemiptera</taxon>
        <taxon>Auchenorrhyncha</taxon>
        <taxon>Membracoidea</taxon>
        <taxon>Cicadellidae</taxon>
        <taxon>Cicadellinae</taxon>
        <taxon>Cicadellini</taxon>
        <taxon>Graphocephala</taxon>
    </lineage>
</organism>
<dbReference type="AlphaFoldDB" id="A0A1B6MDD2"/>
<dbReference type="Pfam" id="PF14813">
    <property type="entry name" value="NADH_B2"/>
    <property type="match status" value="1"/>
</dbReference>
<dbReference type="PANTHER" id="PTHR15223">
    <property type="entry name" value="NADH-UBIQUINONE OXIDOREDUCTASE AGGG SUBUNIT"/>
    <property type="match status" value="1"/>
</dbReference>